<comment type="caution">
    <text evidence="8">The sequence shown here is derived from an EMBL/GenBank/DDBJ whole genome shotgun (WGS) entry which is preliminary data.</text>
</comment>
<dbReference type="PANTHER" id="PTHR43874">
    <property type="entry name" value="TWO-COMPONENT RESPONSE REGULATOR"/>
    <property type="match status" value="1"/>
</dbReference>
<dbReference type="InterPro" id="IPR011006">
    <property type="entry name" value="CheY-like_superfamily"/>
</dbReference>
<dbReference type="GO" id="GO:0005634">
    <property type="term" value="C:nucleus"/>
    <property type="evidence" value="ECO:0007669"/>
    <property type="project" value="UniProtKB-SubCell"/>
</dbReference>
<dbReference type="CDD" id="cd17584">
    <property type="entry name" value="REC_typeB_ARR-like"/>
    <property type="match status" value="1"/>
</dbReference>
<dbReference type="GO" id="GO:0000160">
    <property type="term" value="P:phosphorelay signal transduction system"/>
    <property type="evidence" value="ECO:0007669"/>
    <property type="project" value="UniProtKB-KW"/>
</dbReference>
<feature type="domain" description="Response regulatory" evidence="7">
    <location>
        <begin position="20"/>
        <end position="138"/>
    </location>
</feature>
<evidence type="ECO:0000256" key="4">
    <source>
        <dbReference type="ARBA" id="ARBA00023163"/>
    </source>
</evidence>
<gene>
    <name evidence="8" type="ORF">D0Y65_050495</name>
</gene>
<keyword evidence="2" id="KW-0902">Two-component regulatory system</keyword>
<sequence length="399" mass="45391">MATYPTKEKVNFHPFPEGLTVLAVDDDHNVLVFIKRMCIQWNYRVIAFSDAPSALNFVREKKGCNIDVILTEVHMANMDGYEFLKHATKEINVPIIMMSHDNATTTSALMEAVKHGACDFWIKPLNEKQFRILWTQVARKMWNEKMLAKTDDSSVHGTRVMNTEKNSSTPPKKPRLVWQGELQQRFVRAIMHLGLDKAQPKRILEVMNVPGLTKEHVASHLQVGFYIYAFEIWNNSICMVIINIISIICDWQKYRVNLKKSNKMITAHQENEMQMQLPNNIESRGMVGASSIFPYAVLHPEEQWPNYYHLEEQQGVPYIAKYPSNMINNAKNFAQPIMTVDDAPICGVLPQSNTVTANNALMHPDMYVAAAASSEAANSDALSNSFNELSAILHGNYNF</sequence>
<dbReference type="Pfam" id="PF00072">
    <property type="entry name" value="Response_reg"/>
    <property type="match status" value="1"/>
</dbReference>
<dbReference type="SUPFAM" id="SSF52172">
    <property type="entry name" value="CheY-like"/>
    <property type="match status" value="1"/>
</dbReference>
<protein>
    <submittedName>
        <fullName evidence="8">Two-component response regulator ORR21</fullName>
    </submittedName>
</protein>
<dbReference type="Gene3D" id="1.10.10.60">
    <property type="entry name" value="Homeodomain-like"/>
    <property type="match status" value="1"/>
</dbReference>
<evidence type="ECO:0000259" key="7">
    <source>
        <dbReference type="PROSITE" id="PS50110"/>
    </source>
</evidence>
<dbReference type="InterPro" id="IPR045279">
    <property type="entry name" value="ARR-like"/>
</dbReference>
<dbReference type="AlphaFoldDB" id="A0A445FCB8"/>
<dbReference type="SMART" id="SM00448">
    <property type="entry name" value="REC"/>
    <property type="match status" value="1"/>
</dbReference>
<evidence type="ECO:0000313" key="9">
    <source>
        <dbReference type="Proteomes" id="UP000289340"/>
    </source>
</evidence>
<reference evidence="8 9" key="1">
    <citation type="submission" date="2018-09" db="EMBL/GenBank/DDBJ databases">
        <title>A high-quality reference genome of wild soybean provides a powerful tool to mine soybean genomes.</title>
        <authorList>
            <person name="Xie M."/>
            <person name="Chung C.Y.L."/>
            <person name="Li M.-W."/>
            <person name="Wong F.-L."/>
            <person name="Chan T.-F."/>
            <person name="Lam H.-M."/>
        </authorList>
    </citation>
    <scope>NUCLEOTIDE SEQUENCE [LARGE SCALE GENOMIC DNA]</scope>
    <source>
        <strain evidence="9">cv. W05</strain>
        <tissue evidence="8">Hypocotyl of etiolated seedlings</tissue>
    </source>
</reference>
<dbReference type="GO" id="GO:0003677">
    <property type="term" value="F:DNA binding"/>
    <property type="evidence" value="ECO:0007669"/>
    <property type="project" value="InterPro"/>
</dbReference>
<keyword evidence="4" id="KW-0804">Transcription</keyword>
<dbReference type="FunFam" id="1.10.10.60:FF:000007">
    <property type="entry name" value="Two-component response regulator"/>
    <property type="match status" value="1"/>
</dbReference>
<proteinExistence type="predicted"/>
<keyword evidence="9" id="KW-1185">Reference proteome</keyword>
<organism evidence="8 9">
    <name type="scientific">Glycine soja</name>
    <name type="common">Wild soybean</name>
    <dbReference type="NCBI Taxonomy" id="3848"/>
    <lineage>
        <taxon>Eukaryota</taxon>
        <taxon>Viridiplantae</taxon>
        <taxon>Streptophyta</taxon>
        <taxon>Embryophyta</taxon>
        <taxon>Tracheophyta</taxon>
        <taxon>Spermatophyta</taxon>
        <taxon>Magnoliopsida</taxon>
        <taxon>eudicotyledons</taxon>
        <taxon>Gunneridae</taxon>
        <taxon>Pentapetalae</taxon>
        <taxon>rosids</taxon>
        <taxon>fabids</taxon>
        <taxon>Fabales</taxon>
        <taxon>Fabaceae</taxon>
        <taxon>Papilionoideae</taxon>
        <taxon>50 kb inversion clade</taxon>
        <taxon>NPAAA clade</taxon>
        <taxon>indigoferoid/millettioid clade</taxon>
        <taxon>Phaseoleae</taxon>
        <taxon>Glycine</taxon>
        <taxon>Glycine subgen. Soja</taxon>
    </lineage>
</organism>
<dbReference type="PROSITE" id="PS50110">
    <property type="entry name" value="RESPONSE_REGULATORY"/>
    <property type="match status" value="1"/>
</dbReference>
<keyword evidence="5" id="KW-0539">Nucleus</keyword>
<dbReference type="Proteomes" id="UP000289340">
    <property type="component" value="Chromosome 19"/>
</dbReference>
<evidence type="ECO:0000256" key="2">
    <source>
        <dbReference type="ARBA" id="ARBA00023012"/>
    </source>
</evidence>
<evidence type="ECO:0000256" key="1">
    <source>
        <dbReference type="ARBA" id="ARBA00004123"/>
    </source>
</evidence>
<accession>A0A445FCB8</accession>
<evidence type="ECO:0000256" key="6">
    <source>
        <dbReference type="PROSITE-ProRule" id="PRU00169"/>
    </source>
</evidence>
<comment type="subcellular location">
    <subcellularLocation>
        <location evidence="1">Nucleus</location>
    </subcellularLocation>
</comment>
<dbReference type="NCBIfam" id="TIGR01557">
    <property type="entry name" value="myb_SHAQKYF"/>
    <property type="match status" value="1"/>
</dbReference>
<keyword evidence="3" id="KW-0805">Transcription regulation</keyword>
<evidence type="ECO:0000256" key="3">
    <source>
        <dbReference type="ARBA" id="ARBA00023015"/>
    </source>
</evidence>
<dbReference type="Gene3D" id="3.40.50.2300">
    <property type="match status" value="1"/>
</dbReference>
<dbReference type="SUPFAM" id="SSF46689">
    <property type="entry name" value="Homeodomain-like"/>
    <property type="match status" value="1"/>
</dbReference>
<dbReference type="InterPro" id="IPR009057">
    <property type="entry name" value="Homeodomain-like_sf"/>
</dbReference>
<dbReference type="InterPro" id="IPR001789">
    <property type="entry name" value="Sig_transdc_resp-reg_receiver"/>
</dbReference>
<evidence type="ECO:0000256" key="5">
    <source>
        <dbReference type="ARBA" id="ARBA00023242"/>
    </source>
</evidence>
<dbReference type="GO" id="GO:0009736">
    <property type="term" value="P:cytokinin-activated signaling pathway"/>
    <property type="evidence" value="ECO:0007669"/>
    <property type="project" value="InterPro"/>
</dbReference>
<dbReference type="EMBL" id="QZWG01000019">
    <property type="protein sequence ID" value="RZB46492.1"/>
    <property type="molecule type" value="Genomic_DNA"/>
</dbReference>
<name>A0A445FCB8_GLYSO</name>
<comment type="caution">
    <text evidence="6">Lacks conserved residue(s) required for the propagation of feature annotation.</text>
</comment>
<dbReference type="PANTHER" id="PTHR43874:SF206">
    <property type="entry name" value="RESPONSE REGULATOR RECEIVER DOMAIN PROTEIN"/>
    <property type="match status" value="1"/>
</dbReference>
<evidence type="ECO:0000313" key="8">
    <source>
        <dbReference type="EMBL" id="RZB46492.1"/>
    </source>
</evidence>
<dbReference type="InterPro" id="IPR006447">
    <property type="entry name" value="Myb_dom_plants"/>
</dbReference>